<comment type="pathway">
    <text evidence="5">Isoprenoid biosynthesis; dimethylallyl diphosphate biosynthesis; dimethylallyl diphosphate from (2E)-4-hydroxy-3-methylbutenyl diphosphate: step 1/1.</text>
</comment>
<comment type="catalytic activity">
    <reaction evidence="5">
        <text>isopentenyl diphosphate + 2 oxidized [2Fe-2S]-[ferredoxin] + H2O = (2E)-4-hydroxy-3-methylbut-2-enyl diphosphate + 2 reduced [2Fe-2S]-[ferredoxin] + 2 H(+)</text>
        <dbReference type="Rhea" id="RHEA:24488"/>
        <dbReference type="Rhea" id="RHEA-COMP:10000"/>
        <dbReference type="Rhea" id="RHEA-COMP:10001"/>
        <dbReference type="ChEBI" id="CHEBI:15377"/>
        <dbReference type="ChEBI" id="CHEBI:15378"/>
        <dbReference type="ChEBI" id="CHEBI:33737"/>
        <dbReference type="ChEBI" id="CHEBI:33738"/>
        <dbReference type="ChEBI" id="CHEBI:128753"/>
        <dbReference type="ChEBI" id="CHEBI:128769"/>
        <dbReference type="EC" id="1.17.7.4"/>
    </reaction>
</comment>
<feature type="binding site" evidence="5">
    <location>
        <position position="218"/>
    </location>
    <ligand>
        <name>isopentenyl diphosphate</name>
        <dbReference type="ChEBI" id="CHEBI:128769"/>
    </ligand>
</feature>
<dbReference type="CDD" id="cd05687">
    <property type="entry name" value="S1_RPS1_repeat_ec1_hs1"/>
    <property type="match status" value="1"/>
</dbReference>
<comment type="cofactor">
    <cofactor evidence="5">
        <name>[4Fe-4S] cluster</name>
        <dbReference type="ChEBI" id="CHEBI:49883"/>
    </cofactor>
    <text evidence="5">Binds 1 [4Fe-4S] cluster per subunit.</text>
</comment>
<keyword evidence="3 5" id="KW-0408">Iron</keyword>
<accession>A0A6L5GRW6</accession>
<dbReference type="GO" id="GO:0046872">
    <property type="term" value="F:metal ion binding"/>
    <property type="evidence" value="ECO:0007669"/>
    <property type="project" value="UniProtKB-KW"/>
</dbReference>
<feature type="binding site" evidence="5">
    <location>
        <position position="124"/>
    </location>
    <ligand>
        <name>dimethylallyl diphosphate</name>
        <dbReference type="ChEBI" id="CHEBI:57623"/>
    </ligand>
</feature>
<dbReference type="PROSITE" id="PS50126">
    <property type="entry name" value="S1"/>
    <property type="match status" value="4"/>
</dbReference>
<feature type="active site" description="Proton donor" evidence="5">
    <location>
        <position position="126"/>
    </location>
</feature>
<dbReference type="EMBL" id="VOGB01000004">
    <property type="protein sequence ID" value="MQM72636.1"/>
    <property type="molecule type" value="Genomic_DNA"/>
</dbReference>
<feature type="binding site" evidence="5">
    <location>
        <position position="262"/>
    </location>
    <ligand>
        <name>dimethylallyl diphosphate</name>
        <dbReference type="ChEBI" id="CHEBI:57623"/>
    </ligand>
</feature>
<keyword evidence="5 8" id="KW-0560">Oxidoreductase</keyword>
<dbReference type="CDD" id="cd04465">
    <property type="entry name" value="S1_RPS1_repeat_ec2_hs2"/>
    <property type="match status" value="1"/>
</dbReference>
<keyword evidence="9" id="KW-1185">Reference proteome</keyword>
<keyword evidence="8" id="KW-0687">Ribonucleoprotein</keyword>
<feature type="domain" description="S1 motif" evidence="7">
    <location>
        <begin position="581"/>
        <end position="650"/>
    </location>
</feature>
<dbReference type="InterPro" id="IPR003029">
    <property type="entry name" value="S1_domain"/>
</dbReference>
<gene>
    <name evidence="5" type="primary">ispH</name>
    <name evidence="8" type="ORF">FRC53_04275</name>
</gene>
<dbReference type="GO" id="GO:0019288">
    <property type="term" value="P:isopentenyl diphosphate biosynthetic process, methylerythritol 4-phosphate pathway"/>
    <property type="evidence" value="ECO:0007669"/>
    <property type="project" value="UniProtKB-UniRule"/>
</dbReference>
<feature type="binding site" evidence="5">
    <location>
        <position position="124"/>
    </location>
    <ligand>
        <name>(2E)-4-hydroxy-3-methylbut-2-enyl diphosphate</name>
        <dbReference type="ChEBI" id="CHEBI:128753"/>
    </ligand>
</feature>
<feature type="binding site" evidence="5">
    <location>
        <position position="74"/>
    </location>
    <ligand>
        <name>dimethylallyl diphosphate</name>
        <dbReference type="ChEBI" id="CHEBI:57623"/>
    </ligand>
</feature>
<sequence length="725" mass="81700">MKIIIAEKAGYCFGITNAMKLADDTLKQKDNQPIYCLGDLSHNRQEMKRLEQRGIIKVDRIEDIPKGTVIIRSHGVSKDVIDQAKAKNLKIVNATCPFVGAMQHKVYDYDRKGYQIVIVGDAAHPEVQGAVGWCDGRAIVINTPEEAEALPHFEKMCVVAQTTAIESKFNAITSILQKKADECLIFNTICSATAERQSAAVETAKRVEYMIVVGGYHSSNTRKLFEVCKAHCSNTCHIETAGELNLAEVKKYNVIGITAGASTPDWIVKEVTERMEENKTENTQVQDQAVEETVDENDFAAMLDQSLQDKPIHRGSTVEGEVIEVTDDEIILNIKYKADGVIKKSDYSWKDDIDLKEEVKKGDMINAVVTNMNDDNGAVRLSKIKYDNQKIQRQLEEAYKDETVLDGKIKSVSGSGLIVDIGFTDIFMPASQYSVRYIKDLNTLVGKEVRGKIIDYNARRRRAIFSQRVILEKEMKERQKEQRARKEERYNEIQMDDVVTGKVKTITNFGIFIDLDGIDGFVHRSDLTWSRANEPKNLVEKGQEIEAKVIQKNDEEKKIKLSVKALQPKPWDTFVEQYKEGDIVEVKITNVLDFGAFAEIIPGVEGLIHISEISYRRVESVASELNPGDVVKVKIIGINREKEKISLSIKATQKAPERAQRRHRKSGEGFQGRQGGRKPRKRQPQHNTTVYEDNANFTLGDSFGDLLGKLDFGDAETEETKDDEE</sequence>
<dbReference type="Pfam" id="PF02401">
    <property type="entry name" value="LYTB"/>
    <property type="match status" value="1"/>
</dbReference>
<evidence type="ECO:0000256" key="6">
    <source>
        <dbReference type="SAM" id="MobiDB-lite"/>
    </source>
</evidence>
<dbReference type="GO" id="GO:0050992">
    <property type="term" value="P:dimethylallyl diphosphate biosynthetic process"/>
    <property type="evidence" value="ECO:0007669"/>
    <property type="project" value="UniProtKB-UniRule"/>
</dbReference>
<dbReference type="EC" id="1.17.7.4" evidence="5"/>
<feature type="binding site" evidence="5">
    <location>
        <position position="219"/>
    </location>
    <ligand>
        <name>isopentenyl diphosphate</name>
        <dbReference type="ChEBI" id="CHEBI:128769"/>
    </ligand>
</feature>
<name>A0A6L5GRW6_9FIRM</name>
<dbReference type="HAMAP" id="MF_00191">
    <property type="entry name" value="IspH"/>
    <property type="match status" value="1"/>
</dbReference>
<dbReference type="Pfam" id="PF00575">
    <property type="entry name" value="S1"/>
    <property type="match status" value="4"/>
</dbReference>
<keyword evidence="4 5" id="KW-0411">Iron-sulfur</keyword>
<feature type="binding site" evidence="5">
    <location>
        <position position="42"/>
    </location>
    <ligand>
        <name>dimethylallyl diphosphate</name>
        <dbReference type="ChEBI" id="CHEBI:57623"/>
    </ligand>
</feature>
<dbReference type="InterPro" id="IPR012340">
    <property type="entry name" value="NA-bd_OB-fold"/>
</dbReference>
<dbReference type="GO" id="GO:0005840">
    <property type="term" value="C:ribosome"/>
    <property type="evidence" value="ECO:0007669"/>
    <property type="project" value="UniProtKB-KW"/>
</dbReference>
<proteinExistence type="inferred from homology"/>
<feature type="domain" description="S1 motif" evidence="7">
    <location>
        <begin position="402"/>
        <end position="468"/>
    </location>
</feature>
<feature type="compositionally biased region" description="Basic residues" evidence="6">
    <location>
        <begin position="675"/>
        <end position="684"/>
    </location>
</feature>
<dbReference type="NCBIfam" id="NF000907">
    <property type="entry name" value="PRK00087.1"/>
    <property type="match status" value="1"/>
</dbReference>
<dbReference type="CDD" id="cd13944">
    <property type="entry name" value="lytB_ispH"/>
    <property type="match status" value="1"/>
</dbReference>
<keyword evidence="5" id="KW-0414">Isoprene biosynthesis</keyword>
<feature type="binding site" evidence="5">
    <location>
        <position position="74"/>
    </location>
    <ligand>
        <name>(2E)-4-hydroxy-3-methylbut-2-enyl diphosphate</name>
        <dbReference type="ChEBI" id="CHEBI:128753"/>
    </ligand>
</feature>
<dbReference type="NCBIfam" id="TIGR00216">
    <property type="entry name" value="ispH_lytB"/>
    <property type="match status" value="1"/>
</dbReference>
<feature type="compositionally biased region" description="Polar residues" evidence="6">
    <location>
        <begin position="686"/>
        <end position="698"/>
    </location>
</feature>
<dbReference type="Gene3D" id="3.40.50.11270">
    <property type="match status" value="1"/>
</dbReference>
<dbReference type="Proteomes" id="UP000473648">
    <property type="component" value="Unassembled WGS sequence"/>
</dbReference>
<feature type="binding site" evidence="5">
    <location>
        <position position="220"/>
    </location>
    <ligand>
        <name>(2E)-4-hydroxy-3-methylbut-2-enyl diphosphate</name>
        <dbReference type="ChEBI" id="CHEBI:128753"/>
    </ligand>
</feature>
<dbReference type="UniPathway" id="UPA00059">
    <property type="reaction ID" value="UER00105"/>
</dbReference>
<dbReference type="SUPFAM" id="SSF50249">
    <property type="entry name" value="Nucleic acid-binding proteins"/>
    <property type="match status" value="4"/>
</dbReference>
<dbReference type="GO" id="GO:0016114">
    <property type="term" value="P:terpenoid biosynthetic process"/>
    <property type="evidence" value="ECO:0007669"/>
    <property type="project" value="UniProtKB-UniRule"/>
</dbReference>
<evidence type="ECO:0000313" key="9">
    <source>
        <dbReference type="Proteomes" id="UP000473648"/>
    </source>
</evidence>
<feature type="binding site" evidence="5">
    <location>
        <position position="219"/>
    </location>
    <ligand>
        <name>dimethylallyl diphosphate</name>
        <dbReference type="ChEBI" id="CHEBI:57623"/>
    </ligand>
</feature>
<evidence type="ECO:0000259" key="7">
    <source>
        <dbReference type="PROSITE" id="PS50126"/>
    </source>
</evidence>
<evidence type="ECO:0000256" key="5">
    <source>
        <dbReference type="HAMAP-Rule" id="MF_00191"/>
    </source>
</evidence>
<dbReference type="GO" id="GO:0003676">
    <property type="term" value="F:nucleic acid binding"/>
    <property type="evidence" value="ECO:0007669"/>
    <property type="project" value="InterPro"/>
</dbReference>
<dbReference type="Gene3D" id="2.40.50.140">
    <property type="entry name" value="Nucleic acid-binding proteins"/>
    <property type="match status" value="4"/>
</dbReference>
<evidence type="ECO:0000256" key="1">
    <source>
        <dbReference type="ARBA" id="ARBA00022485"/>
    </source>
</evidence>
<keyword evidence="8" id="KW-0689">Ribosomal protein</keyword>
<feature type="binding site" evidence="5">
    <location>
        <position position="96"/>
    </location>
    <ligand>
        <name>[4Fe-4S] cluster</name>
        <dbReference type="ChEBI" id="CHEBI:49883"/>
    </ligand>
</feature>
<dbReference type="SMART" id="SM00316">
    <property type="entry name" value="S1"/>
    <property type="match status" value="4"/>
</dbReference>
<feature type="binding site" evidence="5">
    <location>
        <position position="218"/>
    </location>
    <ligand>
        <name>dimethylallyl diphosphate</name>
        <dbReference type="ChEBI" id="CHEBI:57623"/>
    </ligand>
</feature>
<dbReference type="PRINTS" id="PR00681">
    <property type="entry name" value="RIBOSOMALS1"/>
</dbReference>
<dbReference type="NCBIfam" id="NF002187">
    <property type="entry name" value="PRK01045.1-1"/>
    <property type="match status" value="1"/>
</dbReference>
<feature type="binding site" evidence="5">
    <location>
        <position position="219"/>
    </location>
    <ligand>
        <name>(2E)-4-hydroxy-3-methylbut-2-enyl diphosphate</name>
        <dbReference type="ChEBI" id="CHEBI:128753"/>
    </ligand>
</feature>
<dbReference type="InterPro" id="IPR035104">
    <property type="entry name" value="Ribosomal_protein_S1-like"/>
</dbReference>
<evidence type="ECO:0000313" key="8">
    <source>
        <dbReference type="EMBL" id="MQM72636.1"/>
    </source>
</evidence>
<organism evidence="8 9">
    <name type="scientific">Candidatus Pseudoramibacter fermentans</name>
    <dbReference type="NCBI Taxonomy" id="2594427"/>
    <lineage>
        <taxon>Bacteria</taxon>
        <taxon>Bacillati</taxon>
        <taxon>Bacillota</taxon>
        <taxon>Clostridia</taxon>
        <taxon>Eubacteriales</taxon>
        <taxon>Eubacteriaceae</taxon>
        <taxon>Pseudoramibacter</taxon>
    </lineage>
</organism>
<feature type="binding site" evidence="5">
    <location>
        <position position="124"/>
    </location>
    <ligand>
        <name>isopentenyl diphosphate</name>
        <dbReference type="ChEBI" id="CHEBI:128769"/>
    </ligand>
</feature>
<feature type="binding site" evidence="5">
    <location>
        <position position="262"/>
    </location>
    <ligand>
        <name>(2E)-4-hydroxy-3-methylbut-2-enyl diphosphate</name>
        <dbReference type="ChEBI" id="CHEBI:128753"/>
    </ligand>
</feature>
<comment type="similarity">
    <text evidence="5">Belongs to the IspH family.</text>
</comment>
<feature type="binding site" evidence="5">
    <location>
        <position position="12"/>
    </location>
    <ligand>
        <name>[4Fe-4S] cluster</name>
        <dbReference type="ChEBI" id="CHEBI:49883"/>
    </ligand>
</feature>
<protein>
    <recommendedName>
        <fullName evidence="5">4-hydroxy-3-methylbut-2-enyl diphosphate reductase</fullName>
        <shortName evidence="5">HMBPP reductase</shortName>
        <ecNumber evidence="5">1.17.7.4</ecNumber>
    </recommendedName>
</protein>
<feature type="domain" description="S1 motif" evidence="7">
    <location>
        <begin position="496"/>
        <end position="564"/>
    </location>
</feature>
<evidence type="ECO:0000256" key="3">
    <source>
        <dbReference type="ARBA" id="ARBA00023004"/>
    </source>
</evidence>
<evidence type="ECO:0000256" key="2">
    <source>
        <dbReference type="ARBA" id="ARBA00022723"/>
    </source>
</evidence>
<dbReference type="InterPro" id="IPR003451">
    <property type="entry name" value="LytB/IspH"/>
</dbReference>
<feature type="binding site" evidence="5">
    <location>
        <position position="218"/>
    </location>
    <ligand>
        <name>(2E)-4-hydroxy-3-methylbut-2-enyl diphosphate</name>
        <dbReference type="ChEBI" id="CHEBI:128753"/>
    </ligand>
</feature>
<feature type="binding site" evidence="5">
    <location>
        <position position="162"/>
    </location>
    <ligand>
        <name>(2E)-4-hydroxy-3-methylbut-2-enyl diphosphate</name>
        <dbReference type="ChEBI" id="CHEBI:128753"/>
    </ligand>
</feature>
<dbReference type="GO" id="GO:0051745">
    <property type="term" value="F:4-hydroxy-3-methylbut-2-enyl diphosphate reductase activity"/>
    <property type="evidence" value="ECO:0007669"/>
    <property type="project" value="UniProtKB-UniRule"/>
</dbReference>
<feature type="binding site" evidence="5">
    <location>
        <position position="42"/>
    </location>
    <ligand>
        <name>(2E)-4-hydroxy-3-methylbut-2-enyl diphosphate</name>
        <dbReference type="ChEBI" id="CHEBI:128753"/>
    </ligand>
</feature>
<dbReference type="PANTHER" id="PTHR30426:SF0">
    <property type="entry name" value="4-HYDROXY-3-METHYLBUT-2-ENYL DIPHOSPHATE REDUCTASE"/>
    <property type="match status" value="1"/>
</dbReference>
<feature type="domain" description="S1 motif" evidence="7">
    <location>
        <begin position="315"/>
        <end position="384"/>
    </location>
</feature>
<dbReference type="PANTHER" id="PTHR30426">
    <property type="entry name" value="4-HYDROXY-3-METHYLBUT-2-ENYL DIPHOSPHATE REDUCTASE"/>
    <property type="match status" value="1"/>
</dbReference>
<comment type="pathway">
    <text evidence="5">Isoprenoid biosynthesis; isopentenyl diphosphate biosynthesis via DXP pathway; isopentenyl diphosphate from 1-deoxy-D-xylulose 5-phosphate: step 6/6.</text>
</comment>
<comment type="catalytic activity">
    <reaction evidence="5">
        <text>dimethylallyl diphosphate + 2 oxidized [2Fe-2S]-[ferredoxin] + H2O = (2E)-4-hydroxy-3-methylbut-2-enyl diphosphate + 2 reduced [2Fe-2S]-[ferredoxin] + 2 H(+)</text>
        <dbReference type="Rhea" id="RHEA:24825"/>
        <dbReference type="Rhea" id="RHEA-COMP:10000"/>
        <dbReference type="Rhea" id="RHEA-COMP:10001"/>
        <dbReference type="ChEBI" id="CHEBI:15377"/>
        <dbReference type="ChEBI" id="CHEBI:15378"/>
        <dbReference type="ChEBI" id="CHEBI:33737"/>
        <dbReference type="ChEBI" id="CHEBI:33738"/>
        <dbReference type="ChEBI" id="CHEBI:57623"/>
        <dbReference type="ChEBI" id="CHEBI:128753"/>
        <dbReference type="EC" id="1.17.7.4"/>
    </reaction>
</comment>
<feature type="binding site" evidence="5">
    <location>
        <position position="42"/>
    </location>
    <ligand>
        <name>isopentenyl diphosphate</name>
        <dbReference type="ChEBI" id="CHEBI:128769"/>
    </ligand>
</feature>
<comment type="function">
    <text evidence="5">Catalyzes the conversion of 1-hydroxy-2-methyl-2-(E)-butenyl 4-diphosphate (HMBPP) into a mixture of isopentenyl diphosphate (IPP) and dimethylallyl diphosphate (DMAPP). Acts in the terminal step of the DOXP/MEP pathway for isoprenoid precursor biosynthesis.</text>
</comment>
<keyword evidence="1 5" id="KW-0004">4Fe-4S</keyword>
<feature type="binding site" evidence="5">
    <location>
        <position position="190"/>
    </location>
    <ligand>
        <name>[4Fe-4S] cluster</name>
        <dbReference type="ChEBI" id="CHEBI:49883"/>
    </ligand>
</feature>
<dbReference type="UniPathway" id="UPA00056">
    <property type="reaction ID" value="UER00097"/>
</dbReference>
<feature type="region of interest" description="Disordered" evidence="6">
    <location>
        <begin position="649"/>
        <end position="698"/>
    </location>
</feature>
<dbReference type="Gene3D" id="3.40.1010.20">
    <property type="entry name" value="4-hydroxy-3-methylbut-2-enyl diphosphate reductase, catalytic domain"/>
    <property type="match status" value="2"/>
</dbReference>
<dbReference type="GO" id="GO:0051539">
    <property type="term" value="F:4 iron, 4 sulfur cluster binding"/>
    <property type="evidence" value="ECO:0007669"/>
    <property type="project" value="UniProtKB-UniRule"/>
</dbReference>
<feature type="binding site" evidence="5">
    <location>
        <position position="74"/>
    </location>
    <ligand>
        <name>isopentenyl diphosphate</name>
        <dbReference type="ChEBI" id="CHEBI:128769"/>
    </ligand>
</feature>
<feature type="binding site" evidence="5">
    <location>
        <position position="220"/>
    </location>
    <ligand>
        <name>dimethylallyl diphosphate</name>
        <dbReference type="ChEBI" id="CHEBI:57623"/>
    </ligand>
</feature>
<dbReference type="AlphaFoldDB" id="A0A6L5GRW6"/>
<keyword evidence="2 5" id="KW-0479">Metal-binding</keyword>
<feature type="binding site" evidence="5">
    <location>
        <position position="262"/>
    </location>
    <ligand>
        <name>isopentenyl diphosphate</name>
        <dbReference type="ChEBI" id="CHEBI:128769"/>
    </ligand>
</feature>
<evidence type="ECO:0000256" key="4">
    <source>
        <dbReference type="ARBA" id="ARBA00023014"/>
    </source>
</evidence>
<comment type="caution">
    <text evidence="8">The sequence shown here is derived from an EMBL/GenBank/DDBJ whole genome shotgun (WGS) entry which is preliminary data.</text>
</comment>
<reference evidence="8" key="1">
    <citation type="journal article" date="2020" name="Appl. Environ. Microbiol.">
        <title>Medium-Chain Fatty Acid Synthesis by 'Candidatus Weimeria bifida' gen. nov., sp. nov., and 'Candidatus Pseudoramibacter fermentans' sp. nov.</title>
        <authorList>
            <person name="Scarborough M.J."/>
            <person name="Myers K.S."/>
            <person name="Donohue T.J."/>
            <person name="Noguera D.R."/>
        </authorList>
    </citation>
    <scope>NUCLEOTIDE SEQUENCE</scope>
    <source>
        <strain evidence="8">EUB1.1</strain>
    </source>
</reference>
<feature type="binding site" evidence="5">
    <location>
        <position position="220"/>
    </location>
    <ligand>
        <name>isopentenyl diphosphate</name>
        <dbReference type="ChEBI" id="CHEBI:128769"/>
    </ligand>
</feature>